<dbReference type="RefSeq" id="WP_346053510.1">
    <property type="nucleotide sequence ID" value="NZ_JAYGII010000082.1"/>
</dbReference>
<sequence>EEGIMKRGYVALLVGVLVFLQGCAGLAVGTYGKHEYEFDQVALRDERGRLGWRVPDDGYSKGDIVRLWGTPDGLSDKGACTVLSYKGGVSWAGFGVFLGLFPLPVVVPTGRYETRIYLRDDTAVRVVREVGEVGLAAGFMCGSNECSWIFGRTPSPPEKRVEVDWCGS</sequence>
<protein>
    <submittedName>
        <fullName evidence="1">Uncharacterized protein</fullName>
    </submittedName>
</protein>
<evidence type="ECO:0000313" key="2">
    <source>
        <dbReference type="Proteomes" id="UP001302316"/>
    </source>
</evidence>
<dbReference type="EMBL" id="JAYGII010000082">
    <property type="protein sequence ID" value="MEA5446895.1"/>
    <property type="molecule type" value="Genomic_DNA"/>
</dbReference>
<keyword evidence="2" id="KW-1185">Reference proteome</keyword>
<gene>
    <name evidence="1" type="ORF">VCB98_13790</name>
</gene>
<feature type="non-terminal residue" evidence="1">
    <location>
        <position position="1"/>
    </location>
</feature>
<accession>A0AAP6MM79</accession>
<evidence type="ECO:0000313" key="1">
    <source>
        <dbReference type="EMBL" id="MEA5446895.1"/>
    </source>
</evidence>
<proteinExistence type="predicted"/>
<dbReference type="Proteomes" id="UP001302316">
    <property type="component" value="Unassembled WGS sequence"/>
</dbReference>
<organism evidence="1 2">
    <name type="scientific">Natronospira elongata</name>
    <dbReference type="NCBI Taxonomy" id="3110268"/>
    <lineage>
        <taxon>Bacteria</taxon>
        <taxon>Pseudomonadati</taxon>
        <taxon>Pseudomonadota</taxon>
        <taxon>Gammaproteobacteria</taxon>
        <taxon>Natronospirales</taxon>
        <taxon>Natronospiraceae</taxon>
        <taxon>Natronospira</taxon>
    </lineage>
</organism>
<name>A0AAP6MM79_9GAMM</name>
<reference evidence="1 2" key="1">
    <citation type="submission" date="2023-12" db="EMBL/GenBank/DDBJ databases">
        <title>Whole-genome sequencing of halo(alkali)philic microorganisms from hypersaline lakes.</title>
        <authorList>
            <person name="Sorokin D.Y."/>
            <person name="Merkel A.Y."/>
            <person name="Messina E."/>
            <person name="Yakimov M."/>
        </authorList>
    </citation>
    <scope>NUCLEOTIDE SEQUENCE [LARGE SCALE GENOMIC DNA]</scope>
    <source>
        <strain evidence="1 2">AB-CW1</strain>
    </source>
</reference>
<dbReference type="AlphaFoldDB" id="A0AAP6MM79"/>
<comment type="caution">
    <text evidence="1">The sequence shown here is derived from an EMBL/GenBank/DDBJ whole genome shotgun (WGS) entry which is preliminary data.</text>
</comment>